<reference evidence="1" key="1">
    <citation type="submission" date="2015-12" db="EMBL/GenBank/DDBJ databases">
        <title>Gene expression during late stages of embryo sac development: a critical building block for successful pollen-pistil interactions.</title>
        <authorList>
            <person name="Liu Y."/>
            <person name="Joly V."/>
            <person name="Sabar M."/>
            <person name="Matton D.P."/>
        </authorList>
    </citation>
    <scope>NUCLEOTIDE SEQUENCE</scope>
</reference>
<dbReference type="AlphaFoldDB" id="A0A0V0GSF7"/>
<protein>
    <submittedName>
        <fullName evidence="1">Putative ovule protein</fullName>
    </submittedName>
</protein>
<proteinExistence type="predicted"/>
<name>A0A0V0GSF7_SOLCH</name>
<evidence type="ECO:0000313" key="1">
    <source>
        <dbReference type="EMBL" id="JAP11020.1"/>
    </source>
</evidence>
<sequence>FPTLNPLIQPFNPATFKILLKAPIPTVAHWCTITEDRKLHRGGGIFHQFTHLSKKSMCTNNFDRKDLFTR</sequence>
<dbReference type="EMBL" id="GEDG01032061">
    <property type="protein sequence ID" value="JAP11020.1"/>
    <property type="molecule type" value="Transcribed_RNA"/>
</dbReference>
<accession>A0A0V0GSF7</accession>
<feature type="non-terminal residue" evidence="1">
    <location>
        <position position="1"/>
    </location>
</feature>
<organism evidence="1">
    <name type="scientific">Solanum chacoense</name>
    <name type="common">Chaco potato</name>
    <dbReference type="NCBI Taxonomy" id="4108"/>
    <lineage>
        <taxon>Eukaryota</taxon>
        <taxon>Viridiplantae</taxon>
        <taxon>Streptophyta</taxon>
        <taxon>Embryophyta</taxon>
        <taxon>Tracheophyta</taxon>
        <taxon>Spermatophyta</taxon>
        <taxon>Magnoliopsida</taxon>
        <taxon>eudicotyledons</taxon>
        <taxon>Gunneridae</taxon>
        <taxon>Pentapetalae</taxon>
        <taxon>asterids</taxon>
        <taxon>lamiids</taxon>
        <taxon>Solanales</taxon>
        <taxon>Solanaceae</taxon>
        <taxon>Solanoideae</taxon>
        <taxon>Solaneae</taxon>
        <taxon>Solanum</taxon>
    </lineage>
</organism>